<accession>A0A448Z8U4</accession>
<reference evidence="2 3" key="1">
    <citation type="submission" date="2019-01" db="EMBL/GenBank/DDBJ databases">
        <authorList>
            <person name="Ferrante I. M."/>
        </authorList>
    </citation>
    <scope>NUCLEOTIDE SEQUENCE [LARGE SCALE GENOMIC DNA]</scope>
    <source>
        <strain evidence="2 3">B856</strain>
    </source>
</reference>
<evidence type="ECO:0000313" key="3">
    <source>
        <dbReference type="Proteomes" id="UP000291116"/>
    </source>
</evidence>
<feature type="compositionally biased region" description="Polar residues" evidence="1">
    <location>
        <begin position="228"/>
        <end position="238"/>
    </location>
</feature>
<dbReference type="AlphaFoldDB" id="A0A448Z8U4"/>
<evidence type="ECO:0000256" key="1">
    <source>
        <dbReference type="SAM" id="MobiDB-lite"/>
    </source>
</evidence>
<keyword evidence="3" id="KW-1185">Reference proteome</keyword>
<dbReference type="EMBL" id="CAACVS010000168">
    <property type="protein sequence ID" value="VEU38426.1"/>
    <property type="molecule type" value="Genomic_DNA"/>
</dbReference>
<gene>
    <name evidence="2" type="ORF">PSNMU_V1.4_AUG-EV-PASAV3_0052460</name>
</gene>
<protein>
    <submittedName>
        <fullName evidence="2">Uncharacterized protein</fullName>
    </submittedName>
</protein>
<feature type="compositionally biased region" description="Low complexity" evidence="1">
    <location>
        <begin position="1"/>
        <end position="27"/>
    </location>
</feature>
<evidence type="ECO:0000313" key="2">
    <source>
        <dbReference type="EMBL" id="VEU38426.1"/>
    </source>
</evidence>
<name>A0A448Z8U4_9STRA</name>
<organism evidence="2 3">
    <name type="scientific">Pseudo-nitzschia multistriata</name>
    <dbReference type="NCBI Taxonomy" id="183589"/>
    <lineage>
        <taxon>Eukaryota</taxon>
        <taxon>Sar</taxon>
        <taxon>Stramenopiles</taxon>
        <taxon>Ochrophyta</taxon>
        <taxon>Bacillariophyta</taxon>
        <taxon>Bacillariophyceae</taxon>
        <taxon>Bacillariophycidae</taxon>
        <taxon>Bacillariales</taxon>
        <taxon>Bacillariaceae</taxon>
        <taxon>Pseudo-nitzschia</taxon>
    </lineage>
</organism>
<proteinExistence type="predicted"/>
<dbReference type="OrthoDB" id="49578at2759"/>
<feature type="compositionally biased region" description="Basic residues" evidence="1">
    <location>
        <begin position="28"/>
        <end position="48"/>
    </location>
</feature>
<sequence>MYTSNRSRTDSGSSDSSRGSGNSGNSGKSRRRSHRPRGCRGGSNRRKQKNAEGGNKQFFKKTYNSDFKNRVHSKFSNSSVVQINLSDPSEAEFSVNASTKSRGPDGFRGGSYDSNIHRKSCNVILPDYNYNTSGFPGAGPSDFQYGGNMQMRNPQSYYGNLASKYMGESETDYPLLQSTFSESSNETVLEQRDSFASNDGILPPLPSEDLYDTPKEIPSGPNPYALKPSSSGGTMNHNISHVTHSYAAPSPLPPAIVRPVSRPQPNLVETSRPTQSLPGILQQVHNNMDLDYRSHRLEKQRQNVVGGSLFVTSPRSFLMGCKRSFHE</sequence>
<dbReference type="Proteomes" id="UP000291116">
    <property type="component" value="Unassembled WGS sequence"/>
</dbReference>
<feature type="region of interest" description="Disordered" evidence="1">
    <location>
        <begin position="182"/>
        <end position="238"/>
    </location>
</feature>
<feature type="region of interest" description="Disordered" evidence="1">
    <location>
        <begin position="1"/>
        <end position="63"/>
    </location>
</feature>